<evidence type="ECO:0000313" key="2">
    <source>
        <dbReference type="Proteomes" id="UP001226020"/>
    </source>
</evidence>
<dbReference type="Proteomes" id="UP001226020">
    <property type="component" value="Unassembled WGS sequence"/>
</dbReference>
<dbReference type="AlphaFoldDB" id="A0AAW8CIE2"/>
<organism evidence="1 2">
    <name type="scientific">Phocoenobacter atlanticus subsp. atlanticus</name>
    <dbReference type="NCBI Taxonomy" id="3061285"/>
    <lineage>
        <taxon>Bacteria</taxon>
        <taxon>Pseudomonadati</taxon>
        <taxon>Pseudomonadota</taxon>
        <taxon>Gammaproteobacteria</taxon>
        <taxon>Pasteurellales</taxon>
        <taxon>Pasteurellaceae</taxon>
        <taxon>Phocoenobacter</taxon>
        <taxon>Phocoenobacter atlanticus</taxon>
    </lineage>
</organism>
<dbReference type="EMBL" id="JASAXT010000005">
    <property type="protein sequence ID" value="MDP8148216.1"/>
    <property type="molecule type" value="Genomic_DNA"/>
</dbReference>
<proteinExistence type="predicted"/>
<dbReference type="InterPro" id="IPR029058">
    <property type="entry name" value="AB_hydrolase_fold"/>
</dbReference>
<keyword evidence="1" id="KW-0378">Hydrolase</keyword>
<dbReference type="Pfam" id="PF05728">
    <property type="entry name" value="UPF0227"/>
    <property type="match status" value="1"/>
</dbReference>
<keyword evidence="2" id="KW-1185">Reference proteome</keyword>
<dbReference type="GO" id="GO:0016787">
    <property type="term" value="F:hydrolase activity"/>
    <property type="evidence" value="ECO:0007669"/>
    <property type="project" value="UniProtKB-KW"/>
</dbReference>
<name>A0AAW8CIE2_9PAST</name>
<comment type="caution">
    <text evidence="1">The sequence shown here is derived from an EMBL/GenBank/DDBJ whole genome shotgun (WGS) entry which is preliminary data.</text>
</comment>
<dbReference type="PANTHER" id="PTHR35602:SF3">
    <property type="entry name" value="ESTERASE YQIA"/>
    <property type="match status" value="1"/>
</dbReference>
<reference evidence="1 2" key="1">
    <citation type="journal article" date="2023" name="Front. Microbiol.">
        <title>Phylogeography and host specificity of Pasteurellaceae pathogenic to sea-farmed fish in the north-east Atlantic.</title>
        <authorList>
            <person name="Gulla S."/>
            <person name="Colquhoun D.J."/>
            <person name="Olsen A.B."/>
            <person name="Spilsberg B."/>
            <person name="Lagesen K."/>
            <person name="Aakesson C.P."/>
            <person name="Strom S."/>
            <person name="Manji F."/>
            <person name="Birkbeck T.H."/>
            <person name="Nilsen H.K."/>
        </authorList>
    </citation>
    <scope>NUCLEOTIDE SEQUENCE [LARGE SCALE GENOMIC DNA]</scope>
    <source>
        <strain evidence="1 2">NVIB3131</strain>
    </source>
</reference>
<dbReference type="Gene3D" id="3.40.50.1820">
    <property type="entry name" value="alpha/beta hydrolase"/>
    <property type="match status" value="1"/>
</dbReference>
<dbReference type="PANTHER" id="PTHR35602">
    <property type="entry name" value="ESTERASE YQIA-RELATED"/>
    <property type="match status" value="1"/>
</dbReference>
<evidence type="ECO:0000313" key="1">
    <source>
        <dbReference type="EMBL" id="MDP8148216.1"/>
    </source>
</evidence>
<dbReference type="RefSeq" id="WP_306351363.1">
    <property type="nucleotide sequence ID" value="NZ_JASAWV010000005.1"/>
</dbReference>
<gene>
    <name evidence="1" type="ORF">QJU57_03855</name>
</gene>
<dbReference type="InterPro" id="IPR008886">
    <property type="entry name" value="UPF0227/Esterase_YqiA"/>
</dbReference>
<sequence length="184" mass="21189">MFLYIHGFLSSSKSTKAQQLKKWLQQQGREEEWCCPDLSPNPQLAMQQLRELIIHTEKPIKLVGSSLGGFYATILSEEFDLKAILINPAVKVGQVLESRIGSHKAWHSNSNIIFTQQDVDILNNMDVREITKPNNFLLMIEKGDEILNYQLALTLYKDCNQLIFNDGNHSFSRFEKVLDLMDQF</sequence>
<dbReference type="SUPFAM" id="SSF53474">
    <property type="entry name" value="alpha/beta-Hydrolases"/>
    <property type="match status" value="1"/>
</dbReference>
<protein>
    <submittedName>
        <fullName evidence="1">YqiA/YcfP family alpha/beta fold hydrolase</fullName>
    </submittedName>
</protein>
<accession>A0AAW8CIE2</accession>